<accession>A0A2M8W1C6</accession>
<evidence type="ECO:0008006" key="4">
    <source>
        <dbReference type="Google" id="ProtNLM"/>
    </source>
</evidence>
<name>A0A2M8W1C6_9RHOB</name>
<keyword evidence="3" id="KW-1185">Reference proteome</keyword>
<keyword evidence="1" id="KW-0732">Signal</keyword>
<organism evidence="2 3">
    <name type="scientific">Yoonia maricola</name>
    <dbReference type="NCBI Taxonomy" id="420999"/>
    <lineage>
        <taxon>Bacteria</taxon>
        <taxon>Pseudomonadati</taxon>
        <taxon>Pseudomonadota</taxon>
        <taxon>Alphaproteobacteria</taxon>
        <taxon>Rhodobacterales</taxon>
        <taxon>Paracoccaceae</taxon>
        <taxon>Yoonia</taxon>
    </lineage>
</organism>
<sequence length="190" mass="19794">MTRITLSIITLAALSACATTPNEPTISASDVNRAFDEATEISNLPLTATANLPTGAVTYTGQLGADVSGDAQGSILGDMTMRVDFADNDIDGSVTNINLIDPNGMPNQRFDGRLDIDGVESSGRLDAFASGEITGVDNDGFEVDSQMLLTLDGDVYDDFDNGDAVFGSAEGTARGDFDMNVDGVFFGTAD</sequence>
<evidence type="ECO:0000313" key="3">
    <source>
        <dbReference type="Proteomes" id="UP000228531"/>
    </source>
</evidence>
<dbReference type="AlphaFoldDB" id="A0A2M8W1C6"/>
<dbReference type="SUPFAM" id="SSF56925">
    <property type="entry name" value="OMPA-like"/>
    <property type="match status" value="1"/>
</dbReference>
<dbReference type="RefSeq" id="WP_168769220.1">
    <property type="nucleotide sequence ID" value="NZ_PGTY01000004.1"/>
</dbReference>
<comment type="caution">
    <text evidence="2">The sequence shown here is derived from an EMBL/GenBank/DDBJ whole genome shotgun (WGS) entry which is preliminary data.</text>
</comment>
<reference evidence="2 3" key="1">
    <citation type="submission" date="2017-11" db="EMBL/GenBank/DDBJ databases">
        <title>Genomic Encyclopedia of Archaeal and Bacterial Type Strains, Phase II (KMG-II): From Individual Species to Whole Genera.</title>
        <authorList>
            <person name="Goeker M."/>
        </authorList>
    </citation>
    <scope>NUCLEOTIDE SEQUENCE [LARGE SCALE GENOMIC DNA]</scope>
    <source>
        <strain evidence="2 3">DSM 29128</strain>
    </source>
</reference>
<dbReference type="PROSITE" id="PS51257">
    <property type="entry name" value="PROKAR_LIPOPROTEIN"/>
    <property type="match status" value="1"/>
</dbReference>
<proteinExistence type="predicted"/>
<dbReference type="InterPro" id="IPR011250">
    <property type="entry name" value="OMP/PagP_B-barrel"/>
</dbReference>
<dbReference type="EMBL" id="PGTY01000004">
    <property type="protein sequence ID" value="PJI84698.1"/>
    <property type="molecule type" value="Genomic_DNA"/>
</dbReference>
<dbReference type="Proteomes" id="UP000228531">
    <property type="component" value="Unassembled WGS sequence"/>
</dbReference>
<protein>
    <recommendedName>
        <fullName evidence="4">Transferrin-binding protein B C-lobe/N-lobe beta barrel domain-containing protein</fullName>
    </recommendedName>
</protein>
<evidence type="ECO:0000256" key="1">
    <source>
        <dbReference type="SAM" id="SignalP"/>
    </source>
</evidence>
<evidence type="ECO:0000313" key="2">
    <source>
        <dbReference type="EMBL" id="PJI84698.1"/>
    </source>
</evidence>
<feature type="chain" id="PRO_5014734547" description="Transferrin-binding protein B C-lobe/N-lobe beta barrel domain-containing protein" evidence="1">
    <location>
        <begin position="19"/>
        <end position="190"/>
    </location>
</feature>
<dbReference type="Gene3D" id="2.40.160.90">
    <property type="match status" value="1"/>
</dbReference>
<feature type="signal peptide" evidence="1">
    <location>
        <begin position="1"/>
        <end position="18"/>
    </location>
</feature>
<gene>
    <name evidence="2" type="ORF">BC777_3759</name>
</gene>